<evidence type="ECO:0000256" key="5">
    <source>
        <dbReference type="ARBA" id="ARBA00022519"/>
    </source>
</evidence>
<evidence type="ECO:0000256" key="1">
    <source>
        <dbReference type="ARBA" id="ARBA00004429"/>
    </source>
</evidence>
<sequence length="523" mass="56261">MRNNQPITQTERTFPAEQRLISTTDLKGQITYSNQAFIDISGFSTTELQGAPHNLVRHPDVPAAVFEHMWQTLKHGKPWMGIVKNRCKNGDFYWVNAYVTPILQDAQVIGYESVRVKPSREQVARATALYQRINQGKPALAPLQQLFARSGAYIPVLAGAGITALASALGLSASLTPLAALAGIAAGLACLGLQQQGLKRLLKIADRHTSDPLIATMYTDQTGDWARLELALLSQEARLATCLTRLQDSTGTLARQASEAEGVAQRSFASLEQQRQETDLVATAIQQMAATTQEVASNVHLTAEATQKANQLARQGQDVARSTREAIERLSSAVGETSDAVTQLAQDSNEIGGVVDVIKSIAEQTNLLALNAAIEAARAGEQGRGFAVVADEVRALAQRTQESTQQIHNLIAKLQSAAKDAVDTMQHGRIQADEGVSRVQDADSALAGIQQAIEQINDMARQIASAAEEQSAVSDEVSRNIANIATLADRTSEEARLSADLSESLTHTAHAQQALALRFTRSH</sequence>
<dbReference type="AlphaFoldDB" id="A0A1H7JYI2"/>
<dbReference type="Gene3D" id="1.10.287.950">
    <property type="entry name" value="Methyl-accepting chemotaxis protein"/>
    <property type="match status" value="1"/>
</dbReference>
<evidence type="ECO:0000256" key="11">
    <source>
        <dbReference type="PROSITE-ProRule" id="PRU00284"/>
    </source>
</evidence>
<keyword evidence="3" id="KW-0488">Methylation</keyword>
<dbReference type="Pfam" id="PF00015">
    <property type="entry name" value="MCPsignal"/>
    <property type="match status" value="1"/>
</dbReference>
<dbReference type="PROSITE" id="PS50111">
    <property type="entry name" value="CHEMOTAXIS_TRANSDUC_2"/>
    <property type="match status" value="1"/>
</dbReference>
<keyword evidence="9 11" id="KW-0807">Transducer</keyword>
<accession>A0A1H7JYI2</accession>
<dbReference type="InterPro" id="IPR004090">
    <property type="entry name" value="Chemotax_Me-accpt_rcpt"/>
</dbReference>
<feature type="domain" description="Methyl-accepting transducer" evidence="12">
    <location>
        <begin position="249"/>
        <end position="485"/>
    </location>
</feature>
<dbReference type="PANTHER" id="PTHR32089">
    <property type="entry name" value="METHYL-ACCEPTING CHEMOTAXIS PROTEIN MCPB"/>
    <property type="match status" value="1"/>
</dbReference>
<name>A0A1H7JYI2_9GAMM</name>
<dbReference type="STRING" id="1429083.GCA_001885685_01359"/>
<evidence type="ECO:0000313" key="16">
    <source>
        <dbReference type="Proteomes" id="UP000185766"/>
    </source>
</evidence>
<feature type="domain" description="T-SNARE coiled-coil homology" evidence="14">
    <location>
        <begin position="436"/>
        <end position="498"/>
    </location>
</feature>
<dbReference type="InterPro" id="IPR035965">
    <property type="entry name" value="PAS-like_dom_sf"/>
</dbReference>
<dbReference type="Gene3D" id="3.30.450.20">
    <property type="entry name" value="PAS domain"/>
    <property type="match status" value="1"/>
</dbReference>
<evidence type="ECO:0000256" key="3">
    <source>
        <dbReference type="ARBA" id="ARBA00022481"/>
    </source>
</evidence>
<keyword evidence="6" id="KW-0812">Transmembrane</keyword>
<dbReference type="NCBIfam" id="TIGR00229">
    <property type="entry name" value="sensory_box"/>
    <property type="match status" value="1"/>
</dbReference>
<proteinExistence type="inferred from homology"/>
<organism evidence="15 16">
    <name type="scientific">Atopomonas hussainii</name>
    <dbReference type="NCBI Taxonomy" id="1429083"/>
    <lineage>
        <taxon>Bacteria</taxon>
        <taxon>Pseudomonadati</taxon>
        <taxon>Pseudomonadota</taxon>
        <taxon>Gammaproteobacteria</taxon>
        <taxon>Pseudomonadales</taxon>
        <taxon>Pseudomonadaceae</taxon>
        <taxon>Atopomonas</taxon>
    </lineage>
</organism>
<protein>
    <submittedName>
        <fullName evidence="15">Methyl-accepting chemotaxis sensory transducer with Pas/Pac sensor</fullName>
    </submittedName>
</protein>
<keyword evidence="5" id="KW-0997">Cell inner membrane</keyword>
<dbReference type="PANTHER" id="PTHR32089:SF74">
    <property type="entry name" value="METHYL-ACCEPTING CHEMOTAXIS PROTEIN AER"/>
    <property type="match status" value="1"/>
</dbReference>
<dbReference type="InterPro" id="IPR004089">
    <property type="entry name" value="MCPsignal_dom"/>
</dbReference>
<evidence type="ECO:0000256" key="4">
    <source>
        <dbReference type="ARBA" id="ARBA00022500"/>
    </source>
</evidence>
<dbReference type="GO" id="GO:0004888">
    <property type="term" value="F:transmembrane signaling receptor activity"/>
    <property type="evidence" value="ECO:0007669"/>
    <property type="project" value="InterPro"/>
</dbReference>
<dbReference type="GO" id="GO:0007165">
    <property type="term" value="P:signal transduction"/>
    <property type="evidence" value="ECO:0007669"/>
    <property type="project" value="UniProtKB-KW"/>
</dbReference>
<evidence type="ECO:0000259" key="14">
    <source>
        <dbReference type="PROSITE" id="PS50192"/>
    </source>
</evidence>
<dbReference type="CDD" id="cd00130">
    <property type="entry name" value="PAS"/>
    <property type="match status" value="1"/>
</dbReference>
<evidence type="ECO:0000256" key="2">
    <source>
        <dbReference type="ARBA" id="ARBA00022475"/>
    </source>
</evidence>
<dbReference type="Proteomes" id="UP000185766">
    <property type="component" value="Unassembled WGS sequence"/>
</dbReference>
<comment type="similarity">
    <text evidence="10">Belongs to the methyl-accepting chemotaxis (MCP) protein family.</text>
</comment>
<evidence type="ECO:0000256" key="8">
    <source>
        <dbReference type="ARBA" id="ARBA00023136"/>
    </source>
</evidence>
<evidence type="ECO:0000256" key="6">
    <source>
        <dbReference type="ARBA" id="ARBA00022692"/>
    </source>
</evidence>
<dbReference type="PRINTS" id="PR00260">
    <property type="entry name" value="CHEMTRNSDUCR"/>
</dbReference>
<evidence type="ECO:0000256" key="10">
    <source>
        <dbReference type="ARBA" id="ARBA00029447"/>
    </source>
</evidence>
<dbReference type="PROSITE" id="PS50112">
    <property type="entry name" value="PAS"/>
    <property type="match status" value="1"/>
</dbReference>
<dbReference type="FunFam" id="1.10.287.950:FF:000001">
    <property type="entry name" value="Methyl-accepting chemotaxis sensory transducer"/>
    <property type="match status" value="1"/>
</dbReference>
<keyword evidence="4" id="KW-0145">Chemotaxis</keyword>
<dbReference type="InterPro" id="IPR013655">
    <property type="entry name" value="PAS_fold_3"/>
</dbReference>
<dbReference type="SUPFAM" id="SSF58104">
    <property type="entry name" value="Methyl-accepting chemotaxis protein (MCP) signaling domain"/>
    <property type="match status" value="1"/>
</dbReference>
<evidence type="ECO:0000313" key="15">
    <source>
        <dbReference type="EMBL" id="SEK78817.1"/>
    </source>
</evidence>
<feature type="domain" description="PAS" evidence="13">
    <location>
        <begin position="21"/>
        <end position="76"/>
    </location>
</feature>
<keyword evidence="16" id="KW-1185">Reference proteome</keyword>
<dbReference type="SUPFAM" id="SSF55785">
    <property type="entry name" value="PYP-like sensor domain (PAS domain)"/>
    <property type="match status" value="1"/>
</dbReference>
<dbReference type="GO" id="GO:0005886">
    <property type="term" value="C:plasma membrane"/>
    <property type="evidence" value="ECO:0007669"/>
    <property type="project" value="UniProtKB-SubCell"/>
</dbReference>
<keyword evidence="8" id="KW-0472">Membrane</keyword>
<evidence type="ECO:0000256" key="7">
    <source>
        <dbReference type="ARBA" id="ARBA00022989"/>
    </source>
</evidence>
<keyword evidence="2" id="KW-1003">Cell membrane</keyword>
<dbReference type="SMART" id="SM00283">
    <property type="entry name" value="MA"/>
    <property type="match status" value="1"/>
</dbReference>
<dbReference type="RefSeq" id="WP_074866276.1">
    <property type="nucleotide sequence ID" value="NZ_FOAS01000005.1"/>
</dbReference>
<dbReference type="GO" id="GO:0052131">
    <property type="term" value="P:positive aerotaxis"/>
    <property type="evidence" value="ECO:0007669"/>
    <property type="project" value="UniProtKB-ARBA"/>
</dbReference>
<evidence type="ECO:0000259" key="13">
    <source>
        <dbReference type="PROSITE" id="PS50112"/>
    </source>
</evidence>
<dbReference type="FunFam" id="3.30.450.20:FF:000046">
    <property type="entry name" value="Aerotaxis sensor receptor"/>
    <property type="match status" value="1"/>
</dbReference>
<dbReference type="CDD" id="cd11386">
    <property type="entry name" value="MCP_signal"/>
    <property type="match status" value="1"/>
</dbReference>
<comment type="subcellular location">
    <subcellularLocation>
        <location evidence="1">Cell inner membrane</location>
        <topology evidence="1">Multi-pass membrane protein</topology>
    </subcellularLocation>
</comment>
<keyword evidence="7" id="KW-1133">Transmembrane helix</keyword>
<dbReference type="EMBL" id="FOAS01000005">
    <property type="protein sequence ID" value="SEK78817.1"/>
    <property type="molecule type" value="Genomic_DNA"/>
</dbReference>
<reference evidence="15 16" key="1">
    <citation type="submission" date="2016-10" db="EMBL/GenBank/DDBJ databases">
        <authorList>
            <person name="de Groot N.N."/>
        </authorList>
    </citation>
    <scope>NUCLEOTIDE SEQUENCE [LARGE SCALE GENOMIC DNA]</scope>
    <source>
        <strain evidence="15 16">JCM 19513</strain>
    </source>
</reference>
<gene>
    <name evidence="15" type="ORF">SAMN05216214_10568</name>
</gene>
<dbReference type="PROSITE" id="PS50192">
    <property type="entry name" value="T_SNARE"/>
    <property type="match status" value="1"/>
</dbReference>
<evidence type="ECO:0000256" key="9">
    <source>
        <dbReference type="ARBA" id="ARBA00023224"/>
    </source>
</evidence>
<dbReference type="Pfam" id="PF08447">
    <property type="entry name" value="PAS_3"/>
    <property type="match status" value="1"/>
</dbReference>
<dbReference type="InterPro" id="IPR000014">
    <property type="entry name" value="PAS"/>
</dbReference>
<dbReference type="InterPro" id="IPR000727">
    <property type="entry name" value="T_SNARE_dom"/>
</dbReference>
<evidence type="ECO:0000259" key="12">
    <source>
        <dbReference type="PROSITE" id="PS50111"/>
    </source>
</evidence>